<evidence type="ECO:0000256" key="1">
    <source>
        <dbReference type="SAM" id="SignalP"/>
    </source>
</evidence>
<proteinExistence type="predicted"/>
<dbReference type="InterPro" id="IPR053228">
    <property type="entry name" value="Stereospecific_Lipase"/>
</dbReference>
<evidence type="ECO:0000313" key="3">
    <source>
        <dbReference type="Proteomes" id="UP000696573"/>
    </source>
</evidence>
<dbReference type="AlphaFoldDB" id="A0A9N9VY00"/>
<dbReference type="InterPro" id="IPR029058">
    <property type="entry name" value="AB_hydrolase_fold"/>
</dbReference>
<organism evidence="2 3">
    <name type="scientific">Clonostachys rhizophaga</name>
    <dbReference type="NCBI Taxonomy" id="160324"/>
    <lineage>
        <taxon>Eukaryota</taxon>
        <taxon>Fungi</taxon>
        <taxon>Dikarya</taxon>
        <taxon>Ascomycota</taxon>
        <taxon>Pezizomycotina</taxon>
        <taxon>Sordariomycetes</taxon>
        <taxon>Hypocreomycetidae</taxon>
        <taxon>Hypocreales</taxon>
        <taxon>Bionectriaceae</taxon>
        <taxon>Clonostachys</taxon>
    </lineage>
</organism>
<name>A0A9N9VY00_9HYPO</name>
<sequence length="353" mass="39279">MTTRLRLISGVVLAIAILWVGPRRGSNAIVAETAVPTGRDPALKEDVALLDRAISRPAQVPEAKEVVLLIHGTGMTVNSPEINWDHTLLPPLVQEGFQPYYLEVPKRLFLDIQHNAEYVSYAINKIASEHDARISIISWSAGSLTTQWTLTFFPETRANVKRHISLGGSHRGSWMMVPLYYLRMYSAAVVQQLPWSNFLATLARFGGTRAHVPTTSIGSSTDPFVQPGFYGEGWLGHHDAWRLDGPLAQNIDLFKVCASKRLSEWKLPRPILHDTLLWDPASHKIIFDALRNEKTYVGSAGVLESSDCDGGIAPHLGLRSKEAHKDILPELFKFAPTQPPTGWPEVPLREYAQ</sequence>
<dbReference type="SUPFAM" id="SSF53474">
    <property type="entry name" value="alpha/beta-Hydrolases"/>
    <property type="match status" value="1"/>
</dbReference>
<feature type="chain" id="PRO_5040331231" evidence="1">
    <location>
        <begin position="26"/>
        <end position="353"/>
    </location>
</feature>
<dbReference type="PANTHER" id="PTHR37574">
    <property type="entry name" value="LIPASE B"/>
    <property type="match status" value="1"/>
</dbReference>
<protein>
    <submittedName>
        <fullName evidence="2">Uncharacterized protein</fullName>
    </submittedName>
</protein>
<accession>A0A9N9VY00</accession>
<dbReference type="OrthoDB" id="4605274at2759"/>
<reference evidence="2" key="1">
    <citation type="submission" date="2021-10" db="EMBL/GenBank/DDBJ databases">
        <authorList>
            <person name="Piombo E."/>
        </authorList>
    </citation>
    <scope>NUCLEOTIDE SEQUENCE</scope>
</reference>
<keyword evidence="1" id="KW-0732">Signal</keyword>
<dbReference type="Proteomes" id="UP000696573">
    <property type="component" value="Unassembled WGS sequence"/>
</dbReference>
<dbReference type="PANTHER" id="PTHR37574:SF1">
    <property type="entry name" value="LIPASE B"/>
    <property type="match status" value="1"/>
</dbReference>
<keyword evidence="3" id="KW-1185">Reference proteome</keyword>
<dbReference type="EMBL" id="CABFNQ020000764">
    <property type="protein sequence ID" value="CAH0041669.1"/>
    <property type="molecule type" value="Genomic_DNA"/>
</dbReference>
<gene>
    <name evidence="2" type="ORF">CRHIZ90672A_00012211</name>
</gene>
<dbReference type="Gene3D" id="3.40.50.1820">
    <property type="entry name" value="alpha/beta hydrolase"/>
    <property type="match status" value="1"/>
</dbReference>
<evidence type="ECO:0000313" key="2">
    <source>
        <dbReference type="EMBL" id="CAH0041669.1"/>
    </source>
</evidence>
<comment type="caution">
    <text evidence="2">The sequence shown here is derived from an EMBL/GenBank/DDBJ whole genome shotgun (WGS) entry which is preliminary data.</text>
</comment>
<feature type="signal peptide" evidence="1">
    <location>
        <begin position="1"/>
        <end position="25"/>
    </location>
</feature>